<dbReference type="InterPro" id="IPR001683">
    <property type="entry name" value="PX_dom"/>
</dbReference>
<dbReference type="InterPro" id="IPR036871">
    <property type="entry name" value="PX_dom_sf"/>
</dbReference>
<evidence type="ECO:0000313" key="5">
    <source>
        <dbReference type="Proteomes" id="UP000078560"/>
    </source>
</evidence>
<dbReference type="CDD" id="cd06093">
    <property type="entry name" value="PX_domain"/>
    <property type="match status" value="1"/>
</dbReference>
<organism evidence="2 5">
    <name type="scientific">Plasmodium ovale curtisi</name>
    <dbReference type="NCBI Taxonomy" id="864141"/>
    <lineage>
        <taxon>Eukaryota</taxon>
        <taxon>Sar</taxon>
        <taxon>Alveolata</taxon>
        <taxon>Apicomplexa</taxon>
        <taxon>Aconoidasida</taxon>
        <taxon>Haemosporida</taxon>
        <taxon>Plasmodiidae</taxon>
        <taxon>Plasmodium</taxon>
        <taxon>Plasmodium (Plasmodium)</taxon>
    </lineage>
</organism>
<evidence type="ECO:0000259" key="1">
    <source>
        <dbReference type="PROSITE" id="PS50195"/>
    </source>
</evidence>
<sequence length="94" mass="11372">MEAHSAYEFKDNLVINIIRTNDVKRHFYSYTEYVLEFKVLNSQKILKKRFSDFVTFYDQLKNEFLVNFSENLEKISVLPSKKVFGRLNYNFVEE</sequence>
<reference evidence="2" key="1">
    <citation type="submission" date="2016-05" db="EMBL/GenBank/DDBJ databases">
        <authorList>
            <person name="Lavstsen T."/>
            <person name="Jespersen J.S."/>
        </authorList>
    </citation>
    <scope>NUCLEOTIDE SEQUENCE [LARGE SCALE GENOMIC DNA]</scope>
</reference>
<reference evidence="4 5" key="2">
    <citation type="submission" date="2016-05" db="EMBL/GenBank/DDBJ databases">
        <authorList>
            <person name="Naeem Raeece"/>
        </authorList>
    </citation>
    <scope>NUCLEOTIDE SEQUENCE [LARGE SCALE GENOMIC DNA]</scope>
</reference>
<dbReference type="SUPFAM" id="SSF64268">
    <property type="entry name" value="PX domain"/>
    <property type="match status" value="1"/>
</dbReference>
<evidence type="ECO:0000313" key="4">
    <source>
        <dbReference type="Proteomes" id="UP000078546"/>
    </source>
</evidence>
<evidence type="ECO:0000313" key="3">
    <source>
        <dbReference type="EMBL" id="SBS81044.1"/>
    </source>
</evidence>
<dbReference type="EMBL" id="FLQV01000087">
    <property type="protein sequence ID" value="SBS81044.1"/>
    <property type="molecule type" value="Genomic_DNA"/>
</dbReference>
<dbReference type="Gene3D" id="3.30.1520.10">
    <property type="entry name" value="Phox-like domain"/>
    <property type="match status" value="1"/>
</dbReference>
<feature type="domain" description="PX" evidence="1">
    <location>
        <begin position="11"/>
        <end position="94"/>
    </location>
</feature>
<dbReference type="PROSITE" id="PS50195">
    <property type="entry name" value="PX"/>
    <property type="match status" value="1"/>
</dbReference>
<evidence type="ECO:0000313" key="2">
    <source>
        <dbReference type="EMBL" id="SBS80350.1"/>
    </source>
</evidence>
<proteinExistence type="predicted"/>
<accession>A0A1A8VIR6</accession>
<dbReference type="EMBL" id="FLQU01000070">
    <property type="protein sequence ID" value="SBS80350.1"/>
    <property type="molecule type" value="Genomic_DNA"/>
</dbReference>
<name>A0A1A8VIR6_PLAOA</name>
<dbReference type="Proteomes" id="UP000078560">
    <property type="component" value="Unassembled WGS sequence"/>
</dbReference>
<dbReference type="AlphaFoldDB" id="A0A1A8VIR6"/>
<dbReference type="Pfam" id="PF00787">
    <property type="entry name" value="PX"/>
    <property type="match status" value="1"/>
</dbReference>
<dbReference type="GO" id="GO:0035091">
    <property type="term" value="F:phosphatidylinositol binding"/>
    <property type="evidence" value="ECO:0007669"/>
    <property type="project" value="InterPro"/>
</dbReference>
<protein>
    <submittedName>
        <fullName evidence="2">Phosphoinositide-binding protein, putative</fullName>
    </submittedName>
</protein>
<gene>
    <name evidence="3" type="ORF">POVCU1_004350</name>
    <name evidence="2" type="ORF">POVCU2_0005070</name>
</gene>
<dbReference type="Proteomes" id="UP000078546">
    <property type="component" value="Unassembled WGS sequence"/>
</dbReference>